<gene>
    <name evidence="7" type="ORF">WISP_00900</name>
</gene>
<dbReference type="Pfam" id="PF00335">
    <property type="entry name" value="Tetraspanin"/>
    <property type="match status" value="1"/>
</dbReference>
<keyword evidence="3 5" id="KW-1133">Transmembrane helix</keyword>
<comment type="caution">
    <text evidence="7">The sequence shown here is derived from an EMBL/GenBank/DDBJ whole genome shotgun (WGS) entry which is preliminary data.</text>
</comment>
<feature type="transmembrane region" description="Helical" evidence="5">
    <location>
        <begin position="38"/>
        <end position="60"/>
    </location>
</feature>
<evidence type="ECO:0000313" key="8">
    <source>
        <dbReference type="Proteomes" id="UP001145742"/>
    </source>
</evidence>
<evidence type="ECO:0000313" key="7">
    <source>
        <dbReference type="EMBL" id="KAJ7428727.1"/>
    </source>
</evidence>
<dbReference type="Proteomes" id="UP001145742">
    <property type="component" value="Unassembled WGS sequence"/>
</dbReference>
<keyword evidence="6" id="KW-0732">Signal</keyword>
<feature type="signal peptide" evidence="6">
    <location>
        <begin position="1"/>
        <end position="22"/>
    </location>
</feature>
<feature type="chain" id="PRO_5045832531" evidence="6">
    <location>
        <begin position="23"/>
        <end position="182"/>
    </location>
</feature>
<feature type="transmembrane region" description="Helical" evidence="5">
    <location>
        <begin position="110"/>
        <end position="130"/>
    </location>
</feature>
<dbReference type="EMBL" id="WHWB01018091">
    <property type="protein sequence ID" value="KAJ7428727.1"/>
    <property type="molecule type" value="Genomic_DNA"/>
</dbReference>
<reference evidence="7" key="1">
    <citation type="submission" date="2019-10" db="EMBL/GenBank/DDBJ databases">
        <authorList>
            <person name="Soares A.E.R."/>
            <person name="Aleixo A."/>
            <person name="Schneider P."/>
            <person name="Miyaki C.Y."/>
            <person name="Schneider M.P."/>
            <person name="Mello C."/>
            <person name="Vasconcelos A.T.R."/>
        </authorList>
    </citation>
    <scope>NUCLEOTIDE SEQUENCE</scope>
    <source>
        <tissue evidence="7">Muscle</tissue>
    </source>
</reference>
<evidence type="ECO:0000256" key="2">
    <source>
        <dbReference type="ARBA" id="ARBA00022692"/>
    </source>
</evidence>
<evidence type="ECO:0000256" key="3">
    <source>
        <dbReference type="ARBA" id="ARBA00022989"/>
    </source>
</evidence>
<keyword evidence="8" id="KW-1185">Reference proteome</keyword>
<protein>
    <submittedName>
        <fullName evidence="7">Uncharacterized protein</fullName>
    </submittedName>
</protein>
<evidence type="ECO:0000256" key="1">
    <source>
        <dbReference type="ARBA" id="ARBA00004141"/>
    </source>
</evidence>
<evidence type="ECO:0000256" key="5">
    <source>
        <dbReference type="SAM" id="Phobius"/>
    </source>
</evidence>
<name>A0ABQ9DUX1_9PASS</name>
<comment type="subcellular location">
    <subcellularLocation>
        <location evidence="1">Membrane</location>
        <topology evidence="1">Multi-pass membrane protein</topology>
    </subcellularLocation>
</comment>
<organism evidence="7 8">
    <name type="scientific">Willisornis vidua</name>
    <name type="common">Xingu scale-backed antbird</name>
    <dbReference type="NCBI Taxonomy" id="1566151"/>
    <lineage>
        <taxon>Eukaryota</taxon>
        <taxon>Metazoa</taxon>
        <taxon>Chordata</taxon>
        <taxon>Craniata</taxon>
        <taxon>Vertebrata</taxon>
        <taxon>Euteleostomi</taxon>
        <taxon>Archelosauria</taxon>
        <taxon>Archosauria</taxon>
        <taxon>Dinosauria</taxon>
        <taxon>Saurischia</taxon>
        <taxon>Theropoda</taxon>
        <taxon>Coelurosauria</taxon>
        <taxon>Aves</taxon>
        <taxon>Neognathae</taxon>
        <taxon>Neoaves</taxon>
        <taxon>Telluraves</taxon>
        <taxon>Australaves</taxon>
        <taxon>Passeriformes</taxon>
        <taxon>Thamnophilidae</taxon>
        <taxon>Willisornis</taxon>
    </lineage>
</organism>
<feature type="transmembrane region" description="Helical" evidence="5">
    <location>
        <begin position="142"/>
        <end position="162"/>
    </location>
</feature>
<sequence>MTPCRAPLQLLGLLILCVGVYAEVERQKHRTLEGLFLAPAVLLLLLGVSMFLVSFLGMLGSLRDNRALLRTVRASGWAGGSWGGELGSPEGPSPCSWCPSGNAGNFHVPGVLLGMLGVSMFLVSFLGTLHVPGVLPGNAGSLHVPGVLLGMLGISMFPVSFWQCWESPCSRCPFWLISKGIY</sequence>
<dbReference type="InterPro" id="IPR018499">
    <property type="entry name" value="Tetraspanin/Peripherin"/>
</dbReference>
<proteinExistence type="predicted"/>
<accession>A0ABQ9DUX1</accession>
<evidence type="ECO:0000256" key="4">
    <source>
        <dbReference type="ARBA" id="ARBA00023136"/>
    </source>
</evidence>
<keyword evidence="4 5" id="KW-0472">Membrane</keyword>
<evidence type="ECO:0000256" key="6">
    <source>
        <dbReference type="SAM" id="SignalP"/>
    </source>
</evidence>
<keyword evidence="2 5" id="KW-0812">Transmembrane</keyword>